<accession>A0ABX7BCW7</accession>
<feature type="transmembrane region" description="Helical" evidence="1">
    <location>
        <begin position="217"/>
        <end position="241"/>
    </location>
</feature>
<proteinExistence type="predicted"/>
<dbReference type="InterPro" id="IPR052710">
    <property type="entry name" value="CAAX_protease"/>
</dbReference>
<keyword evidence="4" id="KW-1185">Reference proteome</keyword>
<evidence type="ECO:0000313" key="3">
    <source>
        <dbReference type="EMBL" id="QQP92052.1"/>
    </source>
</evidence>
<feature type="transmembrane region" description="Helical" evidence="1">
    <location>
        <begin position="26"/>
        <end position="46"/>
    </location>
</feature>
<evidence type="ECO:0000313" key="4">
    <source>
        <dbReference type="Proteomes" id="UP000595197"/>
    </source>
</evidence>
<reference evidence="3" key="1">
    <citation type="submission" date="2021-02" db="EMBL/GenBank/DDBJ databases">
        <title>Skermanella TT6 skin isolate.</title>
        <authorList>
            <person name="Lee K."/>
            <person name="Ganzorig M."/>
        </authorList>
    </citation>
    <scope>NUCLEOTIDE SEQUENCE</scope>
    <source>
        <strain evidence="3">TT6</strain>
    </source>
</reference>
<name>A0ABX7BCW7_9PROT</name>
<evidence type="ECO:0000256" key="1">
    <source>
        <dbReference type="SAM" id="Phobius"/>
    </source>
</evidence>
<sequence length="243" mass="26021">MTATGPTGPGFDPPVRHPWADLPLRLADLVIIVALAVGALLALRLFLTPREITSGLVISFLIGQNVALVAIIWLIAVVWRRTPRHALGFVSPGGRWYRRVVPLALLVQVAVILTNVLISLALGEPFDNPQIALIMPDPGDWTAMVGILLATSLLAPFAEELALRAVLYGWLRRHAGPLLSALVSAMVFAMLHGSLILLPGTFLVGLVLAWVYERSGSLLPCILLHGCFNAISTLLVFAVAANA</sequence>
<keyword evidence="1" id="KW-0472">Membrane</keyword>
<protein>
    <submittedName>
        <fullName evidence="3">CPBP family intramembrane metalloprotease</fullName>
    </submittedName>
</protein>
<keyword evidence="3" id="KW-0482">Metalloprotease</keyword>
<dbReference type="EMBL" id="CP067420">
    <property type="protein sequence ID" value="QQP92052.1"/>
    <property type="molecule type" value="Genomic_DNA"/>
</dbReference>
<dbReference type="GO" id="GO:0008237">
    <property type="term" value="F:metallopeptidase activity"/>
    <property type="evidence" value="ECO:0007669"/>
    <property type="project" value="UniProtKB-KW"/>
</dbReference>
<feature type="transmembrane region" description="Helical" evidence="1">
    <location>
        <begin position="178"/>
        <end position="211"/>
    </location>
</feature>
<keyword evidence="1" id="KW-0812">Transmembrane</keyword>
<keyword evidence="1" id="KW-1133">Transmembrane helix</keyword>
<gene>
    <name evidence="3" type="ORF">IGS68_12970</name>
</gene>
<evidence type="ECO:0000259" key="2">
    <source>
        <dbReference type="Pfam" id="PF02517"/>
    </source>
</evidence>
<dbReference type="RefSeq" id="WP_201080586.1">
    <property type="nucleotide sequence ID" value="NZ_CP067420.1"/>
</dbReference>
<organism evidence="3 4">
    <name type="scientific">Skermanella cutis</name>
    <dbReference type="NCBI Taxonomy" id="2775420"/>
    <lineage>
        <taxon>Bacteria</taxon>
        <taxon>Pseudomonadati</taxon>
        <taxon>Pseudomonadota</taxon>
        <taxon>Alphaproteobacteria</taxon>
        <taxon>Rhodospirillales</taxon>
        <taxon>Azospirillaceae</taxon>
        <taxon>Skermanella</taxon>
    </lineage>
</organism>
<dbReference type="PANTHER" id="PTHR36435">
    <property type="entry name" value="SLR1288 PROTEIN"/>
    <property type="match status" value="1"/>
</dbReference>
<dbReference type="PANTHER" id="PTHR36435:SF1">
    <property type="entry name" value="CAAX AMINO TERMINAL PROTEASE FAMILY PROTEIN"/>
    <property type="match status" value="1"/>
</dbReference>
<feature type="domain" description="CAAX prenyl protease 2/Lysostaphin resistance protein A-like" evidence="2">
    <location>
        <begin position="145"/>
        <end position="231"/>
    </location>
</feature>
<keyword evidence="3" id="KW-0378">Hydrolase</keyword>
<feature type="transmembrane region" description="Helical" evidence="1">
    <location>
        <begin position="141"/>
        <end position="158"/>
    </location>
</feature>
<dbReference type="InterPro" id="IPR003675">
    <property type="entry name" value="Rce1/LyrA-like_dom"/>
</dbReference>
<dbReference type="Proteomes" id="UP000595197">
    <property type="component" value="Chromosome"/>
</dbReference>
<feature type="transmembrane region" description="Helical" evidence="1">
    <location>
        <begin position="52"/>
        <end position="79"/>
    </location>
</feature>
<dbReference type="Pfam" id="PF02517">
    <property type="entry name" value="Rce1-like"/>
    <property type="match status" value="1"/>
</dbReference>
<keyword evidence="3" id="KW-0645">Protease</keyword>
<feature type="transmembrane region" description="Helical" evidence="1">
    <location>
        <begin position="100"/>
        <end position="121"/>
    </location>
</feature>